<dbReference type="Pfam" id="PF05133">
    <property type="entry name" value="SPP1_portal"/>
    <property type="match status" value="1"/>
</dbReference>
<evidence type="ECO:0000313" key="2">
    <source>
        <dbReference type="Proteomes" id="UP000724058"/>
    </source>
</evidence>
<dbReference type="InterPro" id="IPR021145">
    <property type="entry name" value="Portal_protein_SPP1_Gp6-like"/>
</dbReference>
<gene>
    <name evidence="1" type="ORF">G4332_00835</name>
</gene>
<dbReference type="Proteomes" id="UP000724058">
    <property type="component" value="Unassembled WGS sequence"/>
</dbReference>
<reference evidence="1" key="2">
    <citation type="submission" date="2020-02" db="EMBL/GenBank/DDBJ databases">
        <authorList>
            <person name="Littmann E."/>
            <person name="Sorbara M."/>
        </authorList>
    </citation>
    <scope>NUCLEOTIDE SEQUENCE</scope>
    <source>
        <strain evidence="1">MSK.10.16</strain>
    </source>
</reference>
<dbReference type="NCBIfam" id="TIGR01538">
    <property type="entry name" value="portal_SPP1"/>
    <property type="match status" value="1"/>
</dbReference>
<proteinExistence type="predicted"/>
<dbReference type="RefSeq" id="WP_173792773.1">
    <property type="nucleotide sequence ID" value="NZ_JAAIOC010000001.1"/>
</dbReference>
<accession>A0AAP7AN34</accession>
<sequence length="472" mass="54477">MLFRLPSEEELTDKKLNEFIAKHDAECAFRFKRLKDAYETDYQIFHQKPKPNYKPDNRIAVNFAKYTVDTFNGFFIGNPIKISVDDDATDNIKKYVELLDQYNDQDDNNAELSKICCIYGKGYEMYYVDELGNIGITYLTPFDAFMIYDDSVLCRERYFVRLYIDSNDVLHGSVSDAEKVRWFTQKGKLIWEEEEKIHGFDGVPATEYVENKERTCIFEPAMSMIDAYNKAISEKANDVDYFADAYMKILGATLDDDDIEHIRDNRIINFDEDADRLIVDFLQKPDGDTTQEHLIDRLEKLIFQISMVANISDENFGTSSGIAMKYKLQGMSNLAKTKERKFTSGMNRRYKLIFSNPVSGMKEDDWVKLHYHFTPNIPSNVLEESQIAGNLEGIVSQETQLGVLSVVDNVQGEIDRIQQEENQKAEYTVLGRNENSILEMITIIKEYAERNGEEPVDVFNKILGEGVNGNEE</sequence>
<dbReference type="EMBL" id="JAAIOD010000001">
    <property type="protein sequence ID" value="NSE56682.1"/>
    <property type="molecule type" value="Genomic_DNA"/>
</dbReference>
<name>A0AAP7AN34_9FIRM</name>
<reference evidence="1" key="1">
    <citation type="journal article" date="2020" name="Cell Host Microbe">
        <title>Functional and Genomic Variation between Human-Derived Isolates of Lachnospiraceae Reveals Inter- and Intra-Species Diversity.</title>
        <authorList>
            <person name="Sorbara M.T."/>
            <person name="Littmann E.R."/>
            <person name="Fontana E."/>
            <person name="Moody T.U."/>
            <person name="Kohout C.E."/>
            <person name="Gjonbalaj M."/>
            <person name="Eaton V."/>
            <person name="Seok R."/>
            <person name="Leiner I.M."/>
            <person name="Pamer E.G."/>
        </authorList>
    </citation>
    <scope>NUCLEOTIDE SEQUENCE</scope>
    <source>
        <strain evidence="1">MSK.10.16</strain>
    </source>
</reference>
<comment type="caution">
    <text evidence="1">The sequence shown here is derived from an EMBL/GenBank/DDBJ whole genome shotgun (WGS) entry which is preliminary data.</text>
</comment>
<organism evidence="1 2">
    <name type="scientific">Dorea longicatena</name>
    <dbReference type="NCBI Taxonomy" id="88431"/>
    <lineage>
        <taxon>Bacteria</taxon>
        <taxon>Bacillati</taxon>
        <taxon>Bacillota</taxon>
        <taxon>Clostridia</taxon>
        <taxon>Lachnospirales</taxon>
        <taxon>Lachnospiraceae</taxon>
        <taxon>Dorea</taxon>
    </lineage>
</organism>
<dbReference type="InterPro" id="IPR006428">
    <property type="entry name" value="Portal_SPP1-type"/>
</dbReference>
<evidence type="ECO:0000313" key="1">
    <source>
        <dbReference type="EMBL" id="NSE56682.1"/>
    </source>
</evidence>
<protein>
    <submittedName>
        <fullName evidence="1">Phage portal protein</fullName>
    </submittedName>
</protein>
<dbReference type="AlphaFoldDB" id="A0AAP7AN34"/>